<dbReference type="OrthoDB" id="1422031at2"/>
<sequence>MKRILVYALMALLGFTACDASNNDGPSPSLNTSFKFTHNWDDEDVSNVDFNTFQFTNENGDVLSIERLRYVISDIVFTGTSGEQLRFNIYNLIDVTNSEGLVYDLPFFIPPGNYANMAFTFGFDNEDNAQNYLDLNAASFNVPESLGGGYHYMQFDGKYLDVNDEAKPFNYHAIRAVDNTGTDLVFPQDTFFTVNLGPISISADAVIEVKANLAEWFRNPNTWNLNELNTVLMPNPEAQIKMYENGQTVFSLGQIVQ</sequence>
<protein>
    <recommendedName>
        <fullName evidence="2">Copper-binding protein MbnP-like domain-containing protein</fullName>
    </recommendedName>
</protein>
<dbReference type="PROSITE" id="PS51257">
    <property type="entry name" value="PROKAR_LIPOPROTEIN"/>
    <property type="match status" value="1"/>
</dbReference>
<organism evidence="3 4">
    <name type="scientific">Winogradskyella aurantia</name>
    <dbReference type="NCBI Taxonomy" id="1915063"/>
    <lineage>
        <taxon>Bacteria</taxon>
        <taxon>Pseudomonadati</taxon>
        <taxon>Bacteroidota</taxon>
        <taxon>Flavobacteriia</taxon>
        <taxon>Flavobacteriales</taxon>
        <taxon>Flavobacteriaceae</taxon>
        <taxon>Winogradskyella</taxon>
    </lineage>
</organism>
<dbReference type="AlphaFoldDB" id="A0A265V083"/>
<feature type="signal peptide" evidence="1">
    <location>
        <begin position="1"/>
        <end position="20"/>
    </location>
</feature>
<dbReference type="InterPro" id="IPR046863">
    <property type="entry name" value="MbnP-like_dom"/>
</dbReference>
<comment type="caution">
    <text evidence="3">The sequence shown here is derived from an EMBL/GenBank/DDBJ whole genome shotgun (WGS) entry which is preliminary data.</text>
</comment>
<feature type="chain" id="PRO_5012740730" description="Copper-binding protein MbnP-like domain-containing protein" evidence="1">
    <location>
        <begin position="21"/>
        <end position="257"/>
    </location>
</feature>
<feature type="domain" description="Copper-binding protein MbnP-like" evidence="2">
    <location>
        <begin position="33"/>
        <end position="230"/>
    </location>
</feature>
<proteinExistence type="predicted"/>
<evidence type="ECO:0000313" key="4">
    <source>
        <dbReference type="Proteomes" id="UP000216840"/>
    </source>
</evidence>
<evidence type="ECO:0000313" key="3">
    <source>
        <dbReference type="EMBL" id="OZV70956.1"/>
    </source>
</evidence>
<evidence type="ECO:0000256" key="1">
    <source>
        <dbReference type="SAM" id="SignalP"/>
    </source>
</evidence>
<dbReference type="Proteomes" id="UP000216840">
    <property type="component" value="Unassembled WGS sequence"/>
</dbReference>
<evidence type="ECO:0000259" key="2">
    <source>
        <dbReference type="Pfam" id="PF20243"/>
    </source>
</evidence>
<keyword evidence="1" id="KW-0732">Signal</keyword>
<reference evidence="3 4" key="1">
    <citation type="submission" date="2017-05" db="EMBL/GenBank/DDBJ databases">
        <title>The draft genome sequence of Idiomarina salinarum WNB302.</title>
        <authorList>
            <person name="Sun Y."/>
            <person name="Chen B."/>
            <person name="Du Z."/>
        </authorList>
    </citation>
    <scope>NUCLEOTIDE SEQUENCE [LARGE SCALE GENOMIC DNA]</scope>
    <source>
        <strain evidence="3 4">WNB302</strain>
    </source>
</reference>
<accession>A0A265V083</accession>
<gene>
    <name evidence="3" type="ORF">CA834_02245</name>
</gene>
<dbReference type="EMBL" id="NGJN01000001">
    <property type="protein sequence ID" value="OZV70956.1"/>
    <property type="molecule type" value="Genomic_DNA"/>
</dbReference>
<dbReference type="RefSeq" id="WP_094967031.1">
    <property type="nucleotide sequence ID" value="NZ_NGJN01000001.1"/>
</dbReference>
<name>A0A265V083_9FLAO</name>
<keyword evidence="4" id="KW-1185">Reference proteome</keyword>
<dbReference type="Pfam" id="PF20243">
    <property type="entry name" value="MbnP"/>
    <property type="match status" value="1"/>
</dbReference>